<dbReference type="Gramene" id="TVT97657">
    <property type="protein sequence ID" value="TVT97657"/>
    <property type="gene ID" value="EJB05_57107"/>
</dbReference>
<evidence type="ECO:0000259" key="3">
    <source>
        <dbReference type="Pfam" id="PF02826"/>
    </source>
</evidence>
<reference evidence="4 5" key="1">
    <citation type="journal article" date="2019" name="Sci. Rep.">
        <title>A high-quality genome of Eragrostis curvula grass provides insights into Poaceae evolution and supports new strategies to enhance forage quality.</title>
        <authorList>
            <person name="Carballo J."/>
            <person name="Santos B.A.C.M."/>
            <person name="Zappacosta D."/>
            <person name="Garbus I."/>
            <person name="Selva J.P."/>
            <person name="Gallo C.A."/>
            <person name="Diaz A."/>
            <person name="Albertini E."/>
            <person name="Caccamo M."/>
            <person name="Echenique V."/>
        </authorList>
    </citation>
    <scope>NUCLEOTIDE SEQUENCE [LARGE SCALE GENOMIC DNA]</scope>
    <source>
        <strain evidence="5">cv. Victoria</strain>
        <tissue evidence="4">Leaf</tissue>
    </source>
</reference>
<evidence type="ECO:0000313" key="5">
    <source>
        <dbReference type="Proteomes" id="UP000324897"/>
    </source>
</evidence>
<feature type="non-terminal residue" evidence="4">
    <location>
        <position position="1"/>
    </location>
</feature>
<dbReference type="AlphaFoldDB" id="A0A5J9SEG9"/>
<organism evidence="4 5">
    <name type="scientific">Eragrostis curvula</name>
    <name type="common">weeping love grass</name>
    <dbReference type="NCBI Taxonomy" id="38414"/>
    <lineage>
        <taxon>Eukaryota</taxon>
        <taxon>Viridiplantae</taxon>
        <taxon>Streptophyta</taxon>
        <taxon>Embryophyta</taxon>
        <taxon>Tracheophyta</taxon>
        <taxon>Spermatophyta</taxon>
        <taxon>Magnoliopsida</taxon>
        <taxon>Liliopsida</taxon>
        <taxon>Poales</taxon>
        <taxon>Poaceae</taxon>
        <taxon>PACMAD clade</taxon>
        <taxon>Chloridoideae</taxon>
        <taxon>Eragrostideae</taxon>
        <taxon>Eragrostidinae</taxon>
        <taxon>Eragrostis</taxon>
    </lineage>
</organism>
<dbReference type="Proteomes" id="UP000324897">
    <property type="component" value="Unassembled WGS sequence"/>
</dbReference>
<dbReference type="InterPro" id="IPR006140">
    <property type="entry name" value="D-isomer_DH_NAD-bd"/>
</dbReference>
<dbReference type="OrthoDB" id="298012at2759"/>
<keyword evidence="1" id="KW-0560">Oxidoreductase</keyword>
<name>A0A5J9SEG9_9POAL</name>
<dbReference type="GO" id="GO:0005829">
    <property type="term" value="C:cytosol"/>
    <property type="evidence" value="ECO:0007669"/>
    <property type="project" value="TreeGrafter"/>
</dbReference>
<dbReference type="EMBL" id="RWGY01000974">
    <property type="protein sequence ID" value="TVT97657.1"/>
    <property type="molecule type" value="Genomic_DNA"/>
</dbReference>
<comment type="caution">
    <text evidence="4">The sequence shown here is derived from an EMBL/GenBank/DDBJ whole genome shotgun (WGS) entry which is preliminary data.</text>
</comment>
<evidence type="ECO:0000256" key="2">
    <source>
        <dbReference type="SAM" id="MobiDB-lite"/>
    </source>
</evidence>
<accession>A0A5J9SEG9</accession>
<keyword evidence="5" id="KW-1185">Reference proteome</keyword>
<dbReference type="PANTHER" id="PTHR10996:SF179">
    <property type="entry name" value="D-ISOMER SPECIFIC 2-HYDROXYACID DEHYDROGENASE FAMILY PROTEIN-RELATED"/>
    <property type="match status" value="1"/>
</dbReference>
<dbReference type="InterPro" id="IPR036291">
    <property type="entry name" value="NAD(P)-bd_dom_sf"/>
</dbReference>
<dbReference type="GO" id="GO:0030267">
    <property type="term" value="F:glyoxylate reductase (NADPH) activity"/>
    <property type="evidence" value="ECO:0007669"/>
    <property type="project" value="TreeGrafter"/>
</dbReference>
<dbReference type="Gene3D" id="3.40.50.720">
    <property type="entry name" value="NAD(P)-binding Rossmann-like Domain"/>
    <property type="match status" value="2"/>
</dbReference>
<protein>
    <recommendedName>
        <fullName evidence="3">D-isomer specific 2-hydroxyacid dehydrogenase NAD-binding domain-containing protein</fullName>
    </recommendedName>
</protein>
<dbReference type="FunFam" id="3.40.50.720:FF:001289">
    <property type="entry name" value="Os11g0229100 protein"/>
    <property type="match status" value="1"/>
</dbReference>
<dbReference type="GO" id="GO:0051287">
    <property type="term" value="F:NAD binding"/>
    <property type="evidence" value="ECO:0007669"/>
    <property type="project" value="InterPro"/>
</dbReference>
<dbReference type="SUPFAM" id="SSF51735">
    <property type="entry name" value="NAD(P)-binding Rossmann-fold domains"/>
    <property type="match status" value="1"/>
</dbReference>
<evidence type="ECO:0000313" key="4">
    <source>
        <dbReference type="EMBL" id="TVT97657.1"/>
    </source>
</evidence>
<feature type="region of interest" description="Disordered" evidence="2">
    <location>
        <begin position="1"/>
        <end position="46"/>
    </location>
</feature>
<feature type="domain" description="D-isomer specific 2-hydroxyacid dehydrogenase NAD-binding" evidence="3">
    <location>
        <begin position="111"/>
        <end position="187"/>
    </location>
</feature>
<sequence length="197" mass="20105">GWHPPAGGPRSSCSAVSTPPSTPPCARASASSTCTPTRPLLSAASSPPPRAALVAAGGAVLVDGPFLDAVSSLRCVVTTSAGVDLADCGRRGVAGAGAGEIFSVDVADHAVGLLVDVLRRVSAADSYVRRGHWPARGDFPLGTKSNDQLSGKRVGIIGLGSIGTLIAKRLEAFGCVISYVKYKYKSNPNSINHDTHM</sequence>
<dbReference type="Pfam" id="PF02826">
    <property type="entry name" value="2-Hacid_dh_C"/>
    <property type="match status" value="1"/>
</dbReference>
<proteinExistence type="predicted"/>
<dbReference type="PANTHER" id="PTHR10996">
    <property type="entry name" value="2-HYDROXYACID DEHYDROGENASE-RELATED"/>
    <property type="match status" value="1"/>
</dbReference>
<dbReference type="GO" id="GO:0016618">
    <property type="term" value="F:hydroxypyruvate reductase [NAD(P)H] activity"/>
    <property type="evidence" value="ECO:0007669"/>
    <property type="project" value="TreeGrafter"/>
</dbReference>
<evidence type="ECO:0000256" key="1">
    <source>
        <dbReference type="ARBA" id="ARBA00023002"/>
    </source>
</evidence>
<dbReference type="InterPro" id="IPR050223">
    <property type="entry name" value="D-isomer_2-hydroxyacid_DH"/>
</dbReference>
<gene>
    <name evidence="4" type="ORF">EJB05_57107</name>
</gene>
<dbReference type="SUPFAM" id="SSF52283">
    <property type="entry name" value="Formate/glycerate dehydrogenase catalytic domain-like"/>
    <property type="match status" value="1"/>
</dbReference>